<comment type="similarity">
    <text evidence="1 3">Belongs to the enoyl-CoA hydratase/isomerase family.</text>
</comment>
<comment type="caution">
    <text evidence="4">The sequence shown here is derived from an EMBL/GenBank/DDBJ whole genome shotgun (WGS) entry which is preliminary data.</text>
</comment>
<dbReference type="InterPro" id="IPR018376">
    <property type="entry name" value="Enoyl-CoA_hyd/isom_CS"/>
</dbReference>
<reference evidence="4 5" key="1">
    <citation type="submission" date="2017-11" db="EMBL/GenBank/DDBJ databases">
        <title>Genomic Encyclopedia of Type Strains, Phase III (KMG-III): the genomes of soil and plant-associated and newly described type strains.</title>
        <authorList>
            <person name="Whitman W."/>
        </authorList>
    </citation>
    <scope>NUCLEOTIDE SEQUENCE [LARGE SCALE GENOMIC DNA]</scope>
    <source>
        <strain evidence="4 5">CGMCC 1.12274</strain>
    </source>
</reference>
<protein>
    <submittedName>
        <fullName evidence="4">Enoyl-CoA hydratase/carnithine racemase</fullName>
    </submittedName>
</protein>
<dbReference type="AlphaFoldDB" id="A0A2N0H373"/>
<evidence type="ECO:0000313" key="5">
    <source>
        <dbReference type="Proteomes" id="UP000232587"/>
    </source>
</evidence>
<dbReference type="Pfam" id="PF00378">
    <property type="entry name" value="ECH_1"/>
    <property type="match status" value="1"/>
</dbReference>
<dbReference type="PANTHER" id="PTHR11941">
    <property type="entry name" value="ENOYL-COA HYDRATASE-RELATED"/>
    <property type="match status" value="1"/>
</dbReference>
<dbReference type="Gene3D" id="3.90.226.10">
    <property type="entry name" value="2-enoyl-CoA Hydratase, Chain A, domain 1"/>
    <property type="match status" value="1"/>
</dbReference>
<evidence type="ECO:0000256" key="1">
    <source>
        <dbReference type="ARBA" id="ARBA00005254"/>
    </source>
</evidence>
<dbReference type="PANTHER" id="PTHR11941:SF133">
    <property type="entry name" value="1,2-EPOXYPHENYLACETYL-COA ISOMERASE"/>
    <property type="match status" value="1"/>
</dbReference>
<proteinExistence type="inferred from homology"/>
<name>A0A2N0H373_9SPHN</name>
<keyword evidence="5" id="KW-1185">Reference proteome</keyword>
<dbReference type="PROSITE" id="PS00166">
    <property type="entry name" value="ENOYL_COA_HYDRATASE"/>
    <property type="match status" value="1"/>
</dbReference>
<organism evidence="4 5">
    <name type="scientific">Novosphingobium kunmingense</name>
    <dbReference type="NCBI Taxonomy" id="1211806"/>
    <lineage>
        <taxon>Bacteria</taxon>
        <taxon>Pseudomonadati</taxon>
        <taxon>Pseudomonadota</taxon>
        <taxon>Alphaproteobacteria</taxon>
        <taxon>Sphingomonadales</taxon>
        <taxon>Sphingomonadaceae</taxon>
        <taxon>Novosphingobium</taxon>
    </lineage>
</organism>
<evidence type="ECO:0000256" key="2">
    <source>
        <dbReference type="ARBA" id="ARBA00023239"/>
    </source>
</evidence>
<keyword evidence="2" id="KW-0456">Lyase</keyword>
<dbReference type="CDD" id="cd06558">
    <property type="entry name" value="crotonase-like"/>
    <property type="match status" value="1"/>
</dbReference>
<dbReference type="GO" id="GO:0016829">
    <property type="term" value="F:lyase activity"/>
    <property type="evidence" value="ECO:0007669"/>
    <property type="project" value="UniProtKB-KW"/>
</dbReference>
<dbReference type="SUPFAM" id="SSF52096">
    <property type="entry name" value="ClpP/crotonase"/>
    <property type="match status" value="1"/>
</dbReference>
<evidence type="ECO:0000256" key="3">
    <source>
        <dbReference type="RuleBase" id="RU003707"/>
    </source>
</evidence>
<accession>A0A2N0H373</accession>
<evidence type="ECO:0000313" key="4">
    <source>
        <dbReference type="EMBL" id="PKB13396.1"/>
    </source>
</evidence>
<dbReference type="Proteomes" id="UP000232587">
    <property type="component" value="Unassembled WGS sequence"/>
</dbReference>
<sequence>MTIEVTATRTGHIGEIRFAKPPFNYACPELLRQIADRIDAFDADPDVRCLLLSSEGKSFCAGADLAGDESITAANGMDSISDLYSQALRIFARRKPMVAAIQGAAIGAGLGLAMSADFRVAAPAARLSANFVRLGFHPGFGLTHTLPRALGQQRAAWLMLSATRAKPDDALAWGLVDRLSGDADLMEVSRGFAGEIADNAPLALVSVRQTLQAGLIEDLRRTLAHEHHEQTILKATADYAEGVASVFERREANFTGT</sequence>
<dbReference type="InterPro" id="IPR001753">
    <property type="entry name" value="Enoyl-CoA_hydra/iso"/>
</dbReference>
<dbReference type="OrthoDB" id="9777711at2"/>
<dbReference type="InterPro" id="IPR029045">
    <property type="entry name" value="ClpP/crotonase-like_dom_sf"/>
</dbReference>
<gene>
    <name evidence="4" type="ORF">B0I00_3195</name>
</gene>
<dbReference type="EMBL" id="PHUF01000007">
    <property type="protein sequence ID" value="PKB13396.1"/>
    <property type="molecule type" value="Genomic_DNA"/>
</dbReference>
<dbReference type="InterPro" id="IPR014748">
    <property type="entry name" value="Enoyl-CoA_hydra_C"/>
</dbReference>
<dbReference type="RefSeq" id="WP_100868380.1">
    <property type="nucleotide sequence ID" value="NZ_PHUF01000007.1"/>
</dbReference>
<dbReference type="Gene3D" id="1.10.12.10">
    <property type="entry name" value="Lyase 2-enoyl-coa Hydratase, Chain A, domain 2"/>
    <property type="match status" value="1"/>
</dbReference>
<dbReference type="GO" id="GO:0006635">
    <property type="term" value="P:fatty acid beta-oxidation"/>
    <property type="evidence" value="ECO:0007669"/>
    <property type="project" value="TreeGrafter"/>
</dbReference>